<dbReference type="Gene3D" id="3.40.50.720">
    <property type="entry name" value="NAD(P)-binding Rossmann-like Domain"/>
    <property type="match status" value="1"/>
</dbReference>
<feature type="domain" description="NAD-dependent epimerase/dehydratase" evidence="4">
    <location>
        <begin position="55"/>
        <end position="255"/>
    </location>
</feature>
<dbReference type="PANTHER" id="PTHR47706">
    <property type="entry name" value="NMRA-LIKE FAMILY PROTEIN"/>
    <property type="match status" value="1"/>
</dbReference>
<feature type="region of interest" description="Disordered" evidence="3">
    <location>
        <begin position="1"/>
        <end position="41"/>
    </location>
</feature>
<organism evidence="5 6">
    <name type="scientific">Streptomyces rimosus subsp. rimosus</name>
    <dbReference type="NCBI Taxonomy" id="132474"/>
    <lineage>
        <taxon>Bacteria</taxon>
        <taxon>Bacillati</taxon>
        <taxon>Actinomycetota</taxon>
        <taxon>Actinomycetes</taxon>
        <taxon>Kitasatosporales</taxon>
        <taxon>Streptomycetaceae</taxon>
        <taxon>Streptomyces</taxon>
    </lineage>
</organism>
<dbReference type="SUPFAM" id="SSF51735">
    <property type="entry name" value="NAD(P)-binding Rossmann-fold domains"/>
    <property type="match status" value="1"/>
</dbReference>
<evidence type="ECO:0000256" key="2">
    <source>
        <dbReference type="ARBA" id="ARBA00023002"/>
    </source>
</evidence>
<dbReference type="EMBL" id="CP094298">
    <property type="protein sequence ID" value="UNZ04560.1"/>
    <property type="molecule type" value="Genomic_DNA"/>
</dbReference>
<keyword evidence="6" id="KW-1185">Reference proteome</keyword>
<evidence type="ECO:0000256" key="1">
    <source>
        <dbReference type="ARBA" id="ARBA00022857"/>
    </source>
</evidence>
<dbReference type="Pfam" id="PF01370">
    <property type="entry name" value="Epimerase"/>
    <property type="match status" value="1"/>
</dbReference>
<evidence type="ECO:0000259" key="4">
    <source>
        <dbReference type="Pfam" id="PF01370"/>
    </source>
</evidence>
<keyword evidence="1" id="KW-0521">NADP</keyword>
<dbReference type="InterPro" id="IPR036291">
    <property type="entry name" value="NAD(P)-bd_dom_sf"/>
</dbReference>
<dbReference type="Proteomes" id="UP000829494">
    <property type="component" value="Chromosome"/>
</dbReference>
<protein>
    <submittedName>
        <fullName evidence="5">NAD dependent epimerase/dehydratase family protein</fullName>
    </submittedName>
</protein>
<reference evidence="5 6" key="1">
    <citation type="submission" date="2022-03" db="EMBL/GenBank/DDBJ databases">
        <title>Complete genome of Streptomyces rimosus ssp. rimosus R7 (=ATCC 10970).</title>
        <authorList>
            <person name="Beganovic S."/>
            <person name="Ruckert C."/>
            <person name="Busche T."/>
            <person name="Kalinowski J."/>
            <person name="Wittmann C."/>
        </authorList>
    </citation>
    <scope>NUCLEOTIDE SEQUENCE [LARGE SCALE GENOMIC DNA]</scope>
    <source>
        <strain evidence="5 6">R7</strain>
    </source>
</reference>
<evidence type="ECO:0000313" key="6">
    <source>
        <dbReference type="Proteomes" id="UP000829494"/>
    </source>
</evidence>
<dbReference type="InterPro" id="IPR001509">
    <property type="entry name" value="Epimerase_deHydtase"/>
</dbReference>
<sequence>MSTNPNLRLCPTLRSAERPEGTVTPPSREAPRGTRRKGGTTPRYCARVSLYVVIGFGPAGAATARLLVEKGHSVRVITTSGRSAEPGIEHLAFDAADRERLSEAAQGAAAIVSCAGMPYHRWADVWPRLASSLCAAAEATGAVLVMLGNLYGYGPVDGPMTEELPLAATGPKGRVRAAVWQQARDLHEQGRIKAVEVRASDFFGPGVTDGGHLAGRVMPRLLRGKPVSVFGDPDVPHSWSYLPDVARALVEVAGTERAWGRAWHVPNEPARSVREMVDRLAAESGSGTVAVRRLSPAVLGVASLVSPLIREMKEIRYQFDRPFVVDASAYEAAFAVRATPLDEQVKVTVDWWREQLAGTG</sequence>
<gene>
    <name evidence="5" type="ORF">SRIMR7_20580</name>
</gene>
<dbReference type="PANTHER" id="PTHR47706:SF9">
    <property type="entry name" value="NMRA-LIKE DOMAIN-CONTAINING PROTEIN-RELATED"/>
    <property type="match status" value="1"/>
</dbReference>
<keyword evidence="2" id="KW-0560">Oxidoreductase</keyword>
<accession>A0ABY3Z4R4</accession>
<dbReference type="InterPro" id="IPR051609">
    <property type="entry name" value="NmrA/Isoflavone_reductase-like"/>
</dbReference>
<proteinExistence type="predicted"/>
<evidence type="ECO:0000313" key="5">
    <source>
        <dbReference type="EMBL" id="UNZ04560.1"/>
    </source>
</evidence>
<name>A0ABY3Z4R4_STRRM</name>
<evidence type="ECO:0000256" key="3">
    <source>
        <dbReference type="SAM" id="MobiDB-lite"/>
    </source>
</evidence>